<evidence type="ECO:0000256" key="3">
    <source>
        <dbReference type="ARBA" id="ARBA00022806"/>
    </source>
</evidence>
<dbReference type="PROSITE" id="PS51194">
    <property type="entry name" value="HELICASE_CTER"/>
    <property type="match status" value="1"/>
</dbReference>
<keyword evidence="4" id="KW-0067">ATP-binding</keyword>
<dbReference type="Pfam" id="PF00271">
    <property type="entry name" value="Helicase_C"/>
    <property type="match status" value="1"/>
</dbReference>
<dbReference type="GO" id="GO:0004386">
    <property type="term" value="F:helicase activity"/>
    <property type="evidence" value="ECO:0007669"/>
    <property type="project" value="UniProtKB-KW"/>
</dbReference>
<dbReference type="AlphaFoldDB" id="A0A4Y8R5A8"/>
<dbReference type="Pfam" id="PF26090">
    <property type="entry name" value="SH3_HelY"/>
    <property type="match status" value="1"/>
</dbReference>
<protein>
    <submittedName>
        <fullName evidence="8">DEAD/DEAH box helicase</fullName>
    </submittedName>
</protein>
<dbReference type="GO" id="GO:0016787">
    <property type="term" value="F:hydrolase activity"/>
    <property type="evidence" value="ECO:0007669"/>
    <property type="project" value="UniProtKB-KW"/>
</dbReference>
<dbReference type="GO" id="GO:0070478">
    <property type="term" value="P:nuclear-transcribed mRNA catabolic process, 3'-5' exonucleolytic nonsense-mediated decay"/>
    <property type="evidence" value="ECO:0007669"/>
    <property type="project" value="TreeGrafter"/>
</dbReference>
<dbReference type="Pfam" id="PF00270">
    <property type="entry name" value="DEAD"/>
    <property type="match status" value="1"/>
</dbReference>
<dbReference type="PROSITE" id="PS51192">
    <property type="entry name" value="HELICASE_ATP_BIND_1"/>
    <property type="match status" value="1"/>
</dbReference>
<comment type="caution">
    <text evidence="8">The sequence shown here is derived from an EMBL/GenBank/DDBJ whole genome shotgun (WGS) entry which is preliminary data.</text>
</comment>
<evidence type="ECO:0000256" key="4">
    <source>
        <dbReference type="ARBA" id="ARBA00022840"/>
    </source>
</evidence>
<dbReference type="GeneID" id="95683791"/>
<feature type="region of interest" description="Disordered" evidence="5">
    <location>
        <begin position="688"/>
        <end position="711"/>
    </location>
</feature>
<name>A0A4Y8R5A8_9MICO</name>
<dbReference type="Pfam" id="PF08148">
    <property type="entry name" value="DSHCT"/>
    <property type="match status" value="1"/>
</dbReference>
<evidence type="ECO:0000256" key="5">
    <source>
        <dbReference type="SAM" id="MobiDB-lite"/>
    </source>
</evidence>
<feature type="compositionally biased region" description="Low complexity" evidence="5">
    <location>
        <begin position="785"/>
        <end position="794"/>
    </location>
</feature>
<dbReference type="InterPro" id="IPR011545">
    <property type="entry name" value="DEAD/DEAH_box_helicase_dom"/>
</dbReference>
<evidence type="ECO:0000313" key="9">
    <source>
        <dbReference type="Proteomes" id="UP000298003"/>
    </source>
</evidence>
<evidence type="ECO:0000259" key="6">
    <source>
        <dbReference type="PROSITE" id="PS51192"/>
    </source>
</evidence>
<proteinExistence type="predicted"/>
<keyword evidence="2" id="KW-0378">Hydrolase</keyword>
<dbReference type="InterPro" id="IPR058621">
    <property type="entry name" value="SH3_HelY"/>
</dbReference>
<dbReference type="GO" id="GO:0005524">
    <property type="term" value="F:ATP binding"/>
    <property type="evidence" value="ECO:0007669"/>
    <property type="project" value="UniProtKB-KW"/>
</dbReference>
<dbReference type="InterPro" id="IPR050699">
    <property type="entry name" value="RNA-DNA_Helicase"/>
</dbReference>
<dbReference type="InterPro" id="IPR001650">
    <property type="entry name" value="Helicase_C-like"/>
</dbReference>
<gene>
    <name evidence="8" type="ORF">E1O70_04720</name>
</gene>
<dbReference type="CDD" id="cd18795">
    <property type="entry name" value="SF2_C_Ski2"/>
    <property type="match status" value="1"/>
</dbReference>
<keyword evidence="9" id="KW-1185">Reference proteome</keyword>
<evidence type="ECO:0000313" key="8">
    <source>
        <dbReference type="EMBL" id="TFF16677.1"/>
    </source>
</evidence>
<reference evidence="8 9" key="1">
    <citation type="submission" date="2019-03" db="EMBL/GenBank/DDBJ databases">
        <title>Cellulosimicrobium funkei JCM14302 Assembly.</title>
        <authorList>
            <person name="Dou T."/>
        </authorList>
    </citation>
    <scope>NUCLEOTIDE SEQUENCE [LARGE SCALE GENOMIC DNA]</scope>
    <source>
        <strain evidence="8 9">JCM 14302</strain>
    </source>
</reference>
<dbReference type="GO" id="GO:0003676">
    <property type="term" value="F:nucleic acid binding"/>
    <property type="evidence" value="ECO:0007669"/>
    <property type="project" value="InterPro"/>
</dbReference>
<dbReference type="SMART" id="SM00487">
    <property type="entry name" value="DEXDc"/>
    <property type="match status" value="1"/>
</dbReference>
<dbReference type="GO" id="GO:0055087">
    <property type="term" value="C:Ski complex"/>
    <property type="evidence" value="ECO:0007669"/>
    <property type="project" value="TreeGrafter"/>
</dbReference>
<dbReference type="InterPro" id="IPR012961">
    <property type="entry name" value="Ski2/MTR4_C"/>
</dbReference>
<feature type="domain" description="Helicase C-terminal" evidence="7">
    <location>
        <begin position="314"/>
        <end position="507"/>
    </location>
</feature>
<keyword evidence="3 8" id="KW-0347">Helicase</keyword>
<dbReference type="FunFam" id="3.40.50.300:FF:000190">
    <property type="entry name" value="ATP-dependent RNA helicase"/>
    <property type="match status" value="1"/>
</dbReference>
<dbReference type="EMBL" id="SOZH01000003">
    <property type="protein sequence ID" value="TFF16677.1"/>
    <property type="molecule type" value="Genomic_DNA"/>
</dbReference>
<evidence type="ECO:0000256" key="1">
    <source>
        <dbReference type="ARBA" id="ARBA00022741"/>
    </source>
</evidence>
<evidence type="ECO:0000256" key="2">
    <source>
        <dbReference type="ARBA" id="ARBA00022801"/>
    </source>
</evidence>
<dbReference type="PANTHER" id="PTHR12131:SF1">
    <property type="entry name" value="ATP-DEPENDENT RNA HELICASE SUPV3L1, MITOCHONDRIAL-RELATED"/>
    <property type="match status" value="1"/>
</dbReference>
<dbReference type="SUPFAM" id="SSF52540">
    <property type="entry name" value="P-loop containing nucleoside triphosphate hydrolases"/>
    <property type="match status" value="1"/>
</dbReference>
<sequence>MTADESPAARYAASRARQAASRTRLADFRQVLDFPLDDFQVRACEALEEGRGVLVAAPTGAGKTVVGEFAVHLALASGRKAFYTTPIKALSNQKYADLVRRHGADAVGLLTGDTTINGEAPVVVMTTEVLRNMLYAGSRTLDGLAYVVMDEVHYLADRFRGPVWEEVIIHLPDDVQLVSLSATVSNAEEFGDWLEMVRGDTTVVVSERRPVPLWQHVLVASANPAAAVAHAGGGRAPGADLLDLYAGTVDPTDPGVNPPINPDLLAAFRTAPRTGGPGPGGRRGSGDRGYRGRGGRRPGPDRSVVGRRTPARFAVVDALDADGLLPAIYFIFSRAGCEGAVQQCLTAGLRLTSPAEEAEIRRVAEERTATIPTEDLEVLGYWTWTESLARGIAAHHAGLLPVFKETVEELFSRGLIKVVFATETLALGINMPARSVALEKLVKWDGTAHVDVTPGEYTQLTGRAGRRGIDVEGHAVVVDHAGLDPVHLAGLASKRLYPLRSSFRPTYNMAVNLVAQVGRDRAREVLETSFAQFQADRGVVGLAKQAQAHAEALDGYAQAMTCDRGDFAEYAALRRRITAREGDLSRAASRSRRAEVVAAFERLRPGDVVEVPSGRRAGYVVVLDPGEGAGFDGPRPTVLTQDRQVKKLTVADAPGGIRTVARVRIPKTFNARVPAQRRDLASTLRNALGALDEPGTRPGRTTRARSGASDDAQLARLRAQLRAHPCHDCPDREDHARWAERWARLKKEHDQLVRRVEGRTGSIARVFDRICDVLVTLGYLAPAEPAQDPAAPLEDALDEEETDTPGAPTTGRAAREAARTGLQVTPDGQWLRRLYAENDLLLAECLRRGVWEDLDAPALAAVVSTCVYAGRREDHGEPDVPGGPQGRLARALEATTRVWSEVDDLEDEHDIDATGPLDEGLVTAVHRWAVGRSLDAVLRGSEIAAGDFVRWCKQVIDVLDQVAGAAPTPEVRRTARQAIDRLRRGVVAYSSV</sequence>
<evidence type="ECO:0000259" key="7">
    <source>
        <dbReference type="PROSITE" id="PS51194"/>
    </source>
</evidence>
<dbReference type="Proteomes" id="UP000298003">
    <property type="component" value="Unassembled WGS sequence"/>
</dbReference>
<organism evidence="8 9">
    <name type="scientific">Cellulosimicrobium funkei</name>
    <dbReference type="NCBI Taxonomy" id="264251"/>
    <lineage>
        <taxon>Bacteria</taxon>
        <taxon>Bacillati</taxon>
        <taxon>Actinomycetota</taxon>
        <taxon>Actinomycetes</taxon>
        <taxon>Micrococcales</taxon>
        <taxon>Promicromonosporaceae</taxon>
        <taxon>Cellulosimicrobium</taxon>
    </lineage>
</organism>
<dbReference type="SMART" id="SM00490">
    <property type="entry name" value="HELICc"/>
    <property type="match status" value="1"/>
</dbReference>
<dbReference type="RefSeq" id="WP_061267314.1">
    <property type="nucleotide sequence ID" value="NZ_SOZH01000003.1"/>
</dbReference>
<dbReference type="Gene3D" id="1.10.3380.30">
    <property type="match status" value="1"/>
</dbReference>
<feature type="domain" description="Helicase ATP-binding" evidence="6">
    <location>
        <begin position="44"/>
        <end position="202"/>
    </location>
</feature>
<feature type="region of interest" description="Disordered" evidence="5">
    <location>
        <begin position="269"/>
        <end position="306"/>
    </location>
</feature>
<dbReference type="Gene3D" id="3.40.50.300">
    <property type="entry name" value="P-loop containing nucleotide triphosphate hydrolases"/>
    <property type="match status" value="2"/>
</dbReference>
<dbReference type="PANTHER" id="PTHR12131">
    <property type="entry name" value="ATP-DEPENDENT RNA AND DNA HELICASE"/>
    <property type="match status" value="1"/>
</dbReference>
<dbReference type="SMART" id="SM01142">
    <property type="entry name" value="DSHCT"/>
    <property type="match status" value="1"/>
</dbReference>
<dbReference type="InterPro" id="IPR014001">
    <property type="entry name" value="Helicase_ATP-bd"/>
</dbReference>
<dbReference type="InterPro" id="IPR027417">
    <property type="entry name" value="P-loop_NTPase"/>
</dbReference>
<keyword evidence="1" id="KW-0547">Nucleotide-binding</keyword>
<accession>A0A4Y8R5A8</accession>
<feature type="region of interest" description="Disordered" evidence="5">
    <location>
        <begin position="785"/>
        <end position="821"/>
    </location>
</feature>